<keyword evidence="3" id="KW-0479">Metal-binding</keyword>
<dbReference type="GO" id="GO:0046872">
    <property type="term" value="F:metal ion binding"/>
    <property type="evidence" value="ECO:0007669"/>
    <property type="project" value="UniProtKB-KW"/>
</dbReference>
<dbReference type="GO" id="GO:0016491">
    <property type="term" value="F:oxidoreductase activity"/>
    <property type="evidence" value="ECO:0007669"/>
    <property type="project" value="UniProtKB-KW"/>
</dbReference>
<dbReference type="RefSeq" id="WP_130451508.1">
    <property type="nucleotide sequence ID" value="NZ_SHLA01000001.1"/>
</dbReference>
<keyword evidence="4" id="KW-0560">Oxidoreductase</keyword>
<dbReference type="Gene3D" id="3.40.718.10">
    <property type="entry name" value="Isopropylmalate Dehydrogenase"/>
    <property type="match status" value="1"/>
</dbReference>
<keyword evidence="10" id="KW-1185">Reference proteome</keyword>
<feature type="region of interest" description="Disordered" evidence="7">
    <location>
        <begin position="1"/>
        <end position="20"/>
    </location>
</feature>
<evidence type="ECO:0000256" key="2">
    <source>
        <dbReference type="ARBA" id="ARBA00001946"/>
    </source>
</evidence>
<evidence type="ECO:0000256" key="3">
    <source>
        <dbReference type="ARBA" id="ARBA00022723"/>
    </source>
</evidence>
<dbReference type="InterPro" id="IPR050501">
    <property type="entry name" value="ICDH/IPMDH"/>
</dbReference>
<evidence type="ECO:0000256" key="1">
    <source>
        <dbReference type="ARBA" id="ARBA00001936"/>
    </source>
</evidence>
<gene>
    <name evidence="9" type="ORF">EV380_2623</name>
</gene>
<name>A0A4Q8AFD2_9MICC</name>
<evidence type="ECO:0000313" key="9">
    <source>
        <dbReference type="EMBL" id="RZU63017.1"/>
    </source>
</evidence>
<proteinExistence type="predicted"/>
<keyword evidence="6" id="KW-0464">Manganese</keyword>
<evidence type="ECO:0000256" key="5">
    <source>
        <dbReference type="ARBA" id="ARBA00023027"/>
    </source>
</evidence>
<dbReference type="PANTHER" id="PTHR43275:SF1">
    <property type="entry name" value="D-MALATE DEHYDROGENASE [DECARBOXYLATING]"/>
    <property type="match status" value="1"/>
</dbReference>
<reference evidence="9 10" key="1">
    <citation type="submission" date="2019-02" db="EMBL/GenBank/DDBJ databases">
        <title>Sequencing the genomes of 1000 actinobacteria strains.</title>
        <authorList>
            <person name="Klenk H.-P."/>
        </authorList>
    </citation>
    <scope>NUCLEOTIDE SEQUENCE [LARGE SCALE GENOMIC DNA]</scope>
    <source>
        <strain evidence="9 10">DSM 17364</strain>
    </source>
</reference>
<accession>A0A4Q8AFD2</accession>
<comment type="caution">
    <text evidence="9">The sequence shown here is derived from an EMBL/GenBank/DDBJ whole genome shotgun (WGS) entry which is preliminary data.</text>
</comment>
<evidence type="ECO:0000259" key="8">
    <source>
        <dbReference type="SMART" id="SM01329"/>
    </source>
</evidence>
<evidence type="ECO:0000256" key="7">
    <source>
        <dbReference type="SAM" id="MobiDB-lite"/>
    </source>
</evidence>
<dbReference type="AlphaFoldDB" id="A0A4Q8AFD2"/>
<evidence type="ECO:0000256" key="4">
    <source>
        <dbReference type="ARBA" id="ARBA00023002"/>
    </source>
</evidence>
<evidence type="ECO:0000256" key="6">
    <source>
        <dbReference type="ARBA" id="ARBA00023211"/>
    </source>
</evidence>
<comment type="cofactor">
    <cofactor evidence="2">
        <name>Mg(2+)</name>
        <dbReference type="ChEBI" id="CHEBI:18420"/>
    </cofactor>
</comment>
<comment type="cofactor">
    <cofactor evidence="1">
        <name>Mn(2+)</name>
        <dbReference type="ChEBI" id="CHEBI:29035"/>
    </cofactor>
</comment>
<dbReference type="SUPFAM" id="SSF53659">
    <property type="entry name" value="Isocitrate/Isopropylmalate dehydrogenase-like"/>
    <property type="match status" value="1"/>
</dbReference>
<dbReference type="OrthoDB" id="5289857at2"/>
<dbReference type="Proteomes" id="UP000292685">
    <property type="component" value="Unassembled WGS sequence"/>
</dbReference>
<keyword evidence="5" id="KW-0520">NAD</keyword>
<protein>
    <submittedName>
        <fullName evidence="9">3-isopropylmalate dehydrogenase</fullName>
    </submittedName>
</protein>
<dbReference type="Pfam" id="PF00180">
    <property type="entry name" value="Iso_dh"/>
    <property type="match status" value="1"/>
</dbReference>
<dbReference type="PANTHER" id="PTHR43275">
    <property type="entry name" value="D-MALATE DEHYDROGENASE [DECARBOXYLATING]"/>
    <property type="match status" value="1"/>
</dbReference>
<organism evidence="9 10">
    <name type="scientific">Zhihengliuella halotolerans</name>
    <dbReference type="NCBI Taxonomy" id="370736"/>
    <lineage>
        <taxon>Bacteria</taxon>
        <taxon>Bacillati</taxon>
        <taxon>Actinomycetota</taxon>
        <taxon>Actinomycetes</taxon>
        <taxon>Micrococcales</taxon>
        <taxon>Micrococcaceae</taxon>
        <taxon>Zhihengliuella</taxon>
    </lineage>
</organism>
<dbReference type="EMBL" id="SHLA01000001">
    <property type="protein sequence ID" value="RZU63017.1"/>
    <property type="molecule type" value="Genomic_DNA"/>
</dbReference>
<evidence type="ECO:0000313" key="10">
    <source>
        <dbReference type="Proteomes" id="UP000292685"/>
    </source>
</evidence>
<dbReference type="InterPro" id="IPR024084">
    <property type="entry name" value="IsoPropMal-DH-like_dom"/>
</dbReference>
<dbReference type="SMART" id="SM01329">
    <property type="entry name" value="Iso_dh"/>
    <property type="match status" value="1"/>
</dbReference>
<feature type="domain" description="Isopropylmalate dehydrogenase-like" evidence="8">
    <location>
        <begin position="21"/>
        <end position="365"/>
    </location>
</feature>
<sequence length="371" mass="39159">MSRSPDHADTTLTPGRSPSVAVKVIPGDGIGPELVQSALEVMQSACSLQGVELHTTEEPAGAGLYRETGEALSPGALDRLRAADGILKGPVGLPEVRKTDGTEAGLLGGLLRIGLDTFANVRPIQLRRGVEAATRFEPGSIDYVIVRENTEGLYLSRGAGVRNHYAASDQLLITRAGTERIVRYAFDYASQRKGAPRDGVSRVTCVDKSNVLRSFAFFREVFDEIATEYPDIESDHIYADAAAHALVTQPDRFDVLVMENFLGDILSDLGAGTVGGLGMCPSGNIGHRSAYFEPIHGSAPQIAGKDLANPLSQILSGAQLLRHAGQLAAASSIENAVDRALTAGSITLLPTGSPARGTAAATRAVVERLHE</sequence>